<dbReference type="InterPro" id="IPR003141">
    <property type="entry name" value="Pol/His_phosphatase_N"/>
</dbReference>
<dbReference type="RefSeq" id="WP_346750238.1">
    <property type="nucleotide sequence ID" value="NZ_JAUJEA010000001.1"/>
</dbReference>
<dbReference type="InterPro" id="IPR016195">
    <property type="entry name" value="Pol/histidinol_Pase-like"/>
</dbReference>
<gene>
    <name evidence="2" type="ORF">QQ008_02540</name>
</gene>
<dbReference type="InterPro" id="IPR004013">
    <property type="entry name" value="PHP_dom"/>
</dbReference>
<dbReference type="PANTHER" id="PTHR42924">
    <property type="entry name" value="EXONUCLEASE"/>
    <property type="match status" value="1"/>
</dbReference>
<dbReference type="SUPFAM" id="SSF89550">
    <property type="entry name" value="PHP domain-like"/>
    <property type="match status" value="1"/>
</dbReference>
<dbReference type="PANTHER" id="PTHR42924:SF3">
    <property type="entry name" value="POLYMERASE_HISTIDINOL PHOSPHATASE N-TERMINAL DOMAIN-CONTAINING PROTEIN"/>
    <property type="match status" value="1"/>
</dbReference>
<dbReference type="InterPro" id="IPR052018">
    <property type="entry name" value="PHP_domain"/>
</dbReference>
<evidence type="ECO:0000313" key="3">
    <source>
        <dbReference type="Proteomes" id="UP001172082"/>
    </source>
</evidence>
<sequence length="241" mass="27042">MGRADLHIHTVYSDGMMNPEMVINHVIAQNQLDVIAITDHDTILGGLAAVDYLESHPELAAHIDVIVGSEISSRDGHILGLFLQRDVPPHLTAKETVDLIHDQGGIAIAAHPYTFFYRISKRLAGLKGVGNEIKAVDFDAVETKNSNPTEFISNYYTQWINRINQKLPETGSSDGHFLSAIGKTYTEFEGSTVDELKTSIEQGKVKSQGNIWHFQDLIGYIRDKRRLNRFLEEHNILLHLM</sequence>
<dbReference type="Pfam" id="PF02811">
    <property type="entry name" value="PHP"/>
    <property type="match status" value="1"/>
</dbReference>
<dbReference type="EMBL" id="JAUJEA010000001">
    <property type="protein sequence ID" value="MDN5200212.1"/>
    <property type="molecule type" value="Genomic_DNA"/>
</dbReference>
<dbReference type="Gene3D" id="3.20.20.140">
    <property type="entry name" value="Metal-dependent hydrolases"/>
    <property type="match status" value="1"/>
</dbReference>
<proteinExistence type="predicted"/>
<name>A0ABT8KHL1_9BACT</name>
<keyword evidence="3" id="KW-1185">Reference proteome</keyword>
<comment type="caution">
    <text evidence="2">The sequence shown here is derived from an EMBL/GenBank/DDBJ whole genome shotgun (WGS) entry which is preliminary data.</text>
</comment>
<feature type="domain" description="Polymerase/histidinol phosphatase N-terminal" evidence="1">
    <location>
        <begin position="4"/>
        <end position="75"/>
    </location>
</feature>
<dbReference type="Proteomes" id="UP001172082">
    <property type="component" value="Unassembled WGS sequence"/>
</dbReference>
<evidence type="ECO:0000313" key="2">
    <source>
        <dbReference type="EMBL" id="MDN5200212.1"/>
    </source>
</evidence>
<accession>A0ABT8KHL1</accession>
<dbReference type="SMART" id="SM00481">
    <property type="entry name" value="POLIIIAc"/>
    <property type="match status" value="1"/>
</dbReference>
<organism evidence="2 3">
    <name type="scientific">Splendidivirga corallicola</name>
    <dbReference type="NCBI Taxonomy" id="3051826"/>
    <lineage>
        <taxon>Bacteria</taxon>
        <taxon>Pseudomonadati</taxon>
        <taxon>Bacteroidota</taxon>
        <taxon>Cytophagia</taxon>
        <taxon>Cytophagales</taxon>
        <taxon>Splendidivirgaceae</taxon>
        <taxon>Splendidivirga</taxon>
    </lineage>
</organism>
<protein>
    <submittedName>
        <fullName evidence="2">PHP domain-containing protein</fullName>
    </submittedName>
</protein>
<evidence type="ECO:0000259" key="1">
    <source>
        <dbReference type="SMART" id="SM00481"/>
    </source>
</evidence>
<reference evidence="2" key="1">
    <citation type="submission" date="2023-06" db="EMBL/GenBank/DDBJ databases">
        <title>Genomic of Parafulvivirga corallium.</title>
        <authorList>
            <person name="Wang G."/>
        </authorList>
    </citation>
    <scope>NUCLEOTIDE SEQUENCE</scope>
    <source>
        <strain evidence="2">BMA10</strain>
    </source>
</reference>